<dbReference type="SMART" id="SM00421">
    <property type="entry name" value="HTH_LUXR"/>
    <property type="match status" value="1"/>
</dbReference>
<evidence type="ECO:0000259" key="3">
    <source>
        <dbReference type="PROSITE" id="PS50043"/>
    </source>
</evidence>
<evidence type="ECO:0000256" key="1">
    <source>
        <dbReference type="ARBA" id="ARBA00022741"/>
    </source>
</evidence>
<dbReference type="SUPFAM" id="SSF52540">
    <property type="entry name" value="P-loop containing nucleoside triphosphate hydrolases"/>
    <property type="match status" value="1"/>
</dbReference>
<keyword evidence="5" id="KW-1185">Reference proteome</keyword>
<keyword evidence="2" id="KW-0067">ATP-binding</keyword>
<dbReference type="Pfam" id="PF13191">
    <property type="entry name" value="AAA_16"/>
    <property type="match status" value="1"/>
</dbReference>
<proteinExistence type="predicted"/>
<organism evidence="4 5">
    <name type="scientific">Lentzea rhizosphaerae</name>
    <dbReference type="NCBI Taxonomy" id="2041025"/>
    <lineage>
        <taxon>Bacteria</taxon>
        <taxon>Bacillati</taxon>
        <taxon>Actinomycetota</taxon>
        <taxon>Actinomycetes</taxon>
        <taxon>Pseudonocardiales</taxon>
        <taxon>Pseudonocardiaceae</taxon>
        <taxon>Lentzea</taxon>
    </lineage>
</organism>
<dbReference type="InterPro" id="IPR027417">
    <property type="entry name" value="P-loop_NTPase"/>
</dbReference>
<dbReference type="InterPro" id="IPR036388">
    <property type="entry name" value="WH-like_DNA-bd_sf"/>
</dbReference>
<accession>A0ABV8BTU4</accession>
<keyword evidence="1" id="KW-0547">Nucleotide-binding</keyword>
<dbReference type="PANTHER" id="PTHR16305">
    <property type="entry name" value="TESTICULAR SOLUBLE ADENYLYL CYCLASE"/>
    <property type="match status" value="1"/>
</dbReference>
<dbReference type="InterPro" id="IPR041664">
    <property type="entry name" value="AAA_16"/>
</dbReference>
<dbReference type="Pfam" id="PF00196">
    <property type="entry name" value="GerE"/>
    <property type="match status" value="1"/>
</dbReference>
<dbReference type="Proteomes" id="UP001595690">
    <property type="component" value="Unassembled WGS sequence"/>
</dbReference>
<dbReference type="PANTHER" id="PTHR16305:SF35">
    <property type="entry name" value="TRANSCRIPTIONAL ACTIVATOR DOMAIN"/>
    <property type="match status" value="1"/>
</dbReference>
<protein>
    <submittedName>
        <fullName evidence="4">AAA family ATPase</fullName>
    </submittedName>
</protein>
<feature type="domain" description="HTH luxR-type" evidence="3">
    <location>
        <begin position="857"/>
        <end position="922"/>
    </location>
</feature>
<dbReference type="SUPFAM" id="SSF48452">
    <property type="entry name" value="TPR-like"/>
    <property type="match status" value="1"/>
</dbReference>
<dbReference type="InterPro" id="IPR000792">
    <property type="entry name" value="Tscrpt_reg_LuxR_C"/>
</dbReference>
<dbReference type="PRINTS" id="PR00038">
    <property type="entry name" value="HTHLUXR"/>
</dbReference>
<dbReference type="CDD" id="cd06170">
    <property type="entry name" value="LuxR_C_like"/>
    <property type="match status" value="1"/>
</dbReference>
<dbReference type="PROSITE" id="PS50043">
    <property type="entry name" value="HTH_LUXR_2"/>
    <property type="match status" value="1"/>
</dbReference>
<evidence type="ECO:0000256" key="2">
    <source>
        <dbReference type="ARBA" id="ARBA00022840"/>
    </source>
</evidence>
<reference evidence="5" key="1">
    <citation type="journal article" date="2019" name="Int. J. Syst. Evol. Microbiol.">
        <title>The Global Catalogue of Microorganisms (GCM) 10K type strain sequencing project: providing services to taxonomists for standard genome sequencing and annotation.</title>
        <authorList>
            <consortium name="The Broad Institute Genomics Platform"/>
            <consortium name="The Broad Institute Genome Sequencing Center for Infectious Disease"/>
            <person name="Wu L."/>
            <person name="Ma J."/>
        </authorList>
    </citation>
    <scope>NUCLEOTIDE SEQUENCE [LARGE SCALE GENOMIC DNA]</scope>
    <source>
        <strain evidence="5">CGMCC 4.7405</strain>
    </source>
</reference>
<name>A0ABV8BTU4_9PSEU</name>
<dbReference type="InterPro" id="IPR016032">
    <property type="entry name" value="Sig_transdc_resp-reg_C-effctor"/>
</dbReference>
<comment type="caution">
    <text evidence="4">The sequence shown here is derived from an EMBL/GenBank/DDBJ whole genome shotgun (WGS) entry which is preliminary data.</text>
</comment>
<dbReference type="EMBL" id="JBHRZI010000012">
    <property type="protein sequence ID" value="MFC3892777.1"/>
    <property type="molecule type" value="Genomic_DNA"/>
</dbReference>
<evidence type="ECO:0000313" key="5">
    <source>
        <dbReference type="Proteomes" id="UP001595690"/>
    </source>
</evidence>
<dbReference type="RefSeq" id="WP_382372737.1">
    <property type="nucleotide sequence ID" value="NZ_JBHRZI010000012.1"/>
</dbReference>
<dbReference type="InterPro" id="IPR011990">
    <property type="entry name" value="TPR-like_helical_dom_sf"/>
</dbReference>
<dbReference type="SUPFAM" id="SSF46894">
    <property type="entry name" value="C-terminal effector domain of the bipartite response regulators"/>
    <property type="match status" value="1"/>
</dbReference>
<sequence length="926" mass="97229">MIVTADVLIGRDRELVLFADVVAAARAGTPRVVLVRGPRGIGKSALVDAALADPPTEPGAVLRTTCLPGTAAFGAACALLASVSGGDLFRRKLLALRSLGDCSAGEDQALVCSIMHRLHRVVVNTIDRAGGLVLVLDDVQHCDAASLRWLDFTLRRAAELPLLVVLALRTEALTSVRPLPAGLLEQHSGLVLDLGPLPHAAAAALAAGALGSGTEAGFAEQCVRVADGNPGVLLRLTEVLNGRRVRPVNGEASRVAAFGRLAALRDMLAVLSHTEHALAVARAVGALGTTDAELVATLAAVPVARVQVVVELLRNNDFLDESGLAVQVVAPVLDGLSARQREELRGRAAWLLSVAGYPAVQVAEQLLPLPEQPEPWMLDILREAARNASFSARRRYLFAVYRSDPHDPRIRVDLAAAVGREDPERALELLNEALALTGNVRERASVVVKLAAVGLATGRAPEVLELVDATLTELGSAGGADHAAHRDLVRGLTATRIICGLADVSTIGATLRSAGAAVFTDFGTGGETAAERLLAAARAVLVTARGEQAHLALEYASTAAGPVTSRQSVASSFLSALVCHLAGERITALSILGRLVEESGAENDHQSESTALSLRALIRAESDELSGAYADARRAVELSGGTGRPGSVAPRVALATVLALRDEVDMAALVLGEPTASGVWEHHEYLMTRGRIRWAQADITGAIDDLTACGDSLREAGIANPSFAPWWLDLTRLLAEVGRADEAGELVEHGAELARRWGTRHAWGLVRLAQGSIAHDDRASALLCEAVELLAATADRVRQVEAEHLLGLVLARGGDLRGGRARLRHAVDLAVRWGQRAHASWARADLEGLGGRMGRRDAVLTGSLTPSERRVVAMAASGANNREIAEALVVSLRTVEIHLTSAYRKLGVSGRGQLAEALTAHTGSQA</sequence>
<dbReference type="Gene3D" id="1.25.40.10">
    <property type="entry name" value="Tetratricopeptide repeat domain"/>
    <property type="match status" value="1"/>
</dbReference>
<gene>
    <name evidence="4" type="ORF">ACFOWZ_14960</name>
</gene>
<evidence type="ECO:0000313" key="4">
    <source>
        <dbReference type="EMBL" id="MFC3892777.1"/>
    </source>
</evidence>
<dbReference type="Gene3D" id="1.10.10.10">
    <property type="entry name" value="Winged helix-like DNA-binding domain superfamily/Winged helix DNA-binding domain"/>
    <property type="match status" value="1"/>
</dbReference>
<dbReference type="PROSITE" id="PS00622">
    <property type="entry name" value="HTH_LUXR_1"/>
    <property type="match status" value="1"/>
</dbReference>